<keyword evidence="3" id="KW-1185">Reference proteome</keyword>
<feature type="transmembrane region" description="Helical" evidence="1">
    <location>
        <begin position="35"/>
        <end position="62"/>
    </location>
</feature>
<comment type="caution">
    <text evidence="2">The sequence shown here is derived from an EMBL/GenBank/DDBJ whole genome shotgun (WGS) entry which is preliminary data.</text>
</comment>
<keyword evidence="1" id="KW-0812">Transmembrane</keyword>
<evidence type="ECO:0008006" key="4">
    <source>
        <dbReference type="Google" id="ProtNLM"/>
    </source>
</evidence>
<name>A0ABX2IS11_9RHOO</name>
<feature type="transmembrane region" description="Helical" evidence="1">
    <location>
        <begin position="83"/>
        <end position="104"/>
    </location>
</feature>
<dbReference type="Proteomes" id="UP000778523">
    <property type="component" value="Unassembled WGS sequence"/>
</dbReference>
<protein>
    <recommendedName>
        <fullName evidence="4">CPBP family intramembrane metalloprotease</fullName>
    </recommendedName>
</protein>
<evidence type="ECO:0000313" key="3">
    <source>
        <dbReference type="Proteomes" id="UP000778523"/>
    </source>
</evidence>
<dbReference type="RefSeq" id="WP_170023278.1">
    <property type="nucleotide sequence ID" value="NZ_JABCSC020000006.1"/>
</dbReference>
<reference evidence="2 3" key="1">
    <citation type="submission" date="2020-06" db="EMBL/GenBank/DDBJ databases">
        <title>Draft genome of Uliginosibacterium sp. IMCC34675.</title>
        <authorList>
            <person name="Song J."/>
        </authorList>
    </citation>
    <scope>NUCLEOTIDE SEQUENCE [LARGE SCALE GENOMIC DNA]</scope>
    <source>
        <strain evidence="2 3">IMCC34675</strain>
    </source>
</reference>
<sequence length="168" mass="18334">MTQHLRRFAIALWLISFVVPTGTLQNGTVALGAQIALAGLFGMAFMFPVGLLGMPLQAISLLSNLLMLDEIRREASRSSYPNTLFRTLLLVSTAALNVAVAQQVRSFLPDLLSHPGFYLWSSSFVLLASIAAFEERLFFFALLKRSLALSAVALVVFFTGLVAIFLGH</sequence>
<feature type="transmembrane region" description="Helical" evidence="1">
    <location>
        <begin position="146"/>
        <end position="166"/>
    </location>
</feature>
<gene>
    <name evidence="2" type="ORF">HJ583_018395</name>
</gene>
<organism evidence="2 3">
    <name type="scientific">Uliginosibacterium aquaticum</name>
    <dbReference type="NCBI Taxonomy" id="2731212"/>
    <lineage>
        <taxon>Bacteria</taxon>
        <taxon>Pseudomonadati</taxon>
        <taxon>Pseudomonadota</taxon>
        <taxon>Betaproteobacteria</taxon>
        <taxon>Rhodocyclales</taxon>
        <taxon>Zoogloeaceae</taxon>
        <taxon>Uliginosibacterium</taxon>
    </lineage>
</organism>
<proteinExistence type="predicted"/>
<keyword evidence="1" id="KW-0472">Membrane</keyword>
<evidence type="ECO:0000313" key="2">
    <source>
        <dbReference type="EMBL" id="NSL57008.1"/>
    </source>
</evidence>
<dbReference type="EMBL" id="JABCSC020000006">
    <property type="protein sequence ID" value="NSL57008.1"/>
    <property type="molecule type" value="Genomic_DNA"/>
</dbReference>
<keyword evidence="1" id="KW-1133">Transmembrane helix</keyword>
<evidence type="ECO:0000256" key="1">
    <source>
        <dbReference type="SAM" id="Phobius"/>
    </source>
</evidence>
<accession>A0ABX2IS11</accession>
<feature type="transmembrane region" description="Helical" evidence="1">
    <location>
        <begin position="116"/>
        <end position="134"/>
    </location>
</feature>